<comment type="similarity">
    <text evidence="3 10">Belongs to the RFT1 family.</text>
</comment>
<evidence type="ECO:0000256" key="9">
    <source>
        <dbReference type="ARBA" id="ARBA00045912"/>
    </source>
</evidence>
<dbReference type="Proteomes" id="UP000698800">
    <property type="component" value="Unassembled WGS sequence"/>
</dbReference>
<evidence type="ECO:0000313" key="11">
    <source>
        <dbReference type="EMBL" id="KAH0538483.1"/>
    </source>
</evidence>
<evidence type="ECO:0000256" key="8">
    <source>
        <dbReference type="ARBA" id="ARBA00044793"/>
    </source>
</evidence>
<evidence type="ECO:0000256" key="7">
    <source>
        <dbReference type="ARBA" id="ARBA00023136"/>
    </source>
</evidence>
<comment type="caution">
    <text evidence="10">Lacks conserved residue(s) required for the propagation of feature annotation.</text>
</comment>
<evidence type="ECO:0000256" key="4">
    <source>
        <dbReference type="ARBA" id="ARBA00022692"/>
    </source>
</evidence>
<dbReference type="GO" id="GO:0034203">
    <property type="term" value="P:glycolipid translocation"/>
    <property type="evidence" value="ECO:0007669"/>
    <property type="project" value="TreeGrafter"/>
</dbReference>
<dbReference type="AlphaFoldDB" id="A0A9P8KZ15"/>
<feature type="transmembrane region" description="Helical" evidence="10">
    <location>
        <begin position="130"/>
        <end position="151"/>
    </location>
</feature>
<evidence type="ECO:0000256" key="6">
    <source>
        <dbReference type="ARBA" id="ARBA00022989"/>
    </source>
</evidence>
<gene>
    <name evidence="11" type="ORF">FGG08_004932</name>
</gene>
<evidence type="ECO:0000256" key="2">
    <source>
        <dbReference type="ARBA" id="ARBA00004922"/>
    </source>
</evidence>
<keyword evidence="6 10" id="KW-1133">Transmembrane helix</keyword>
<comment type="caution">
    <text evidence="11">The sequence shown here is derived from an EMBL/GenBank/DDBJ whole genome shotgun (WGS) entry which is preliminary data.</text>
</comment>
<reference evidence="11" key="1">
    <citation type="submission" date="2021-03" db="EMBL/GenBank/DDBJ databases">
        <title>Comparative genomics and phylogenomic investigation of the class Geoglossomycetes provide insights into ecological specialization and systematics.</title>
        <authorList>
            <person name="Melie T."/>
            <person name="Pirro S."/>
            <person name="Miller A.N."/>
            <person name="Quandt A."/>
        </authorList>
    </citation>
    <scope>NUCLEOTIDE SEQUENCE</scope>
    <source>
        <strain evidence="11">GBOQ0MN5Z8</strain>
    </source>
</reference>
<sequence>MSYFSRPLLVLGASLFMQSAVKHILTQGDSLLIATFSSLQDQGIYALASNYGSLIARMLFQPIEESSRNLFAKMLSSTTKGKKPDASKVQSAANVLADIIRLYVLISIVAAAIGPGVAPVLLRIFAGSRWMSVGAGAVLSTYCYYIPLLALNGVTEAFISSVATSAELHQQSAWMSVFSLGFAGAGYVFLQVLGWGAQGLVWANFANMALRILWSTYFIAGYLRRNGGSLELSGMLPRAGSVAAGILAWSALAQQKEKFTGEISDVIRCGVVGGVLLLLL</sequence>
<name>A0A9P8KZ15_9PEZI</name>
<evidence type="ECO:0000256" key="10">
    <source>
        <dbReference type="RuleBase" id="RU365067"/>
    </source>
</evidence>
<evidence type="ECO:0000256" key="1">
    <source>
        <dbReference type="ARBA" id="ARBA00004477"/>
    </source>
</evidence>
<evidence type="ECO:0000313" key="12">
    <source>
        <dbReference type="Proteomes" id="UP000698800"/>
    </source>
</evidence>
<dbReference type="OrthoDB" id="9979195at2759"/>
<keyword evidence="12" id="KW-1185">Reference proteome</keyword>
<evidence type="ECO:0000256" key="3">
    <source>
        <dbReference type="ARBA" id="ARBA00010288"/>
    </source>
</evidence>
<organism evidence="11 12">
    <name type="scientific">Glutinoglossum americanum</name>
    <dbReference type="NCBI Taxonomy" id="1670608"/>
    <lineage>
        <taxon>Eukaryota</taxon>
        <taxon>Fungi</taxon>
        <taxon>Dikarya</taxon>
        <taxon>Ascomycota</taxon>
        <taxon>Pezizomycotina</taxon>
        <taxon>Geoglossomycetes</taxon>
        <taxon>Geoglossales</taxon>
        <taxon>Geoglossaceae</taxon>
        <taxon>Glutinoglossum</taxon>
    </lineage>
</organism>
<keyword evidence="5 10" id="KW-0256">Endoplasmic reticulum</keyword>
<dbReference type="EMBL" id="JAGHQL010000107">
    <property type="protein sequence ID" value="KAH0538483.1"/>
    <property type="molecule type" value="Genomic_DNA"/>
</dbReference>
<dbReference type="Pfam" id="PF04506">
    <property type="entry name" value="Rft-1"/>
    <property type="match status" value="1"/>
</dbReference>
<keyword evidence="7 10" id="KW-0472">Membrane</keyword>
<comment type="subcellular location">
    <subcellularLocation>
        <location evidence="1 10">Endoplasmic reticulum membrane</location>
        <topology evidence="1 10">Multi-pass membrane protein</topology>
    </subcellularLocation>
</comment>
<proteinExistence type="inferred from homology"/>
<dbReference type="InterPro" id="IPR007594">
    <property type="entry name" value="RFT1"/>
</dbReference>
<comment type="function">
    <text evidence="9 10">Intramembrane glycolipid transporter that operates in the biosynthetic pathway of dolichol-linked oligosaccharides, the glycan precursors employed in protein asparagine (N)-glycosylation. The sequential addition of sugars to dolichol pyrophosphate produces dolichol-linked oligosaccharides containing fourteen sugars, including two GlcNAcs, nine mannoses and three glucoses. Once assembled, the oligosaccharide is transferred from the lipid to nascent proteins by oligosaccharyltransferases. The assembly of dolichol-linked oligosaccharides begins on the cytosolic side of the endoplasmic reticulum membrane and finishes in its lumen. RFT1 could mediate the translocation of the cytosolically oriented intermediate DolPP-GlcNAc2Man5, produced by ALG11, into the ER lumen where dolichol-linked oligosaccharides assembly continues. However, the intramembrane lipid transporter activity could not be confirmed in vitro.</text>
</comment>
<dbReference type="GO" id="GO:0005789">
    <property type="term" value="C:endoplasmic reticulum membrane"/>
    <property type="evidence" value="ECO:0007669"/>
    <property type="project" value="UniProtKB-SubCell"/>
</dbReference>
<accession>A0A9P8KZ15</accession>
<dbReference type="PANTHER" id="PTHR13117">
    <property type="entry name" value="ENDOPLASMIC RETICULUM MULTISPAN TRANSMEMBRANE PROTEIN-RELATED"/>
    <property type="match status" value="1"/>
</dbReference>
<dbReference type="PANTHER" id="PTHR13117:SF5">
    <property type="entry name" value="PROTEIN RFT1 HOMOLOG"/>
    <property type="match status" value="1"/>
</dbReference>
<feature type="transmembrane region" description="Helical" evidence="10">
    <location>
        <begin position="202"/>
        <end position="223"/>
    </location>
</feature>
<dbReference type="GO" id="GO:0006488">
    <property type="term" value="P:dolichol-linked oligosaccharide biosynthetic process"/>
    <property type="evidence" value="ECO:0007669"/>
    <property type="project" value="InterPro"/>
</dbReference>
<feature type="transmembrane region" description="Helical" evidence="10">
    <location>
        <begin position="172"/>
        <end position="190"/>
    </location>
</feature>
<comment type="pathway">
    <text evidence="2">Protein modification; protein glycosylation.</text>
</comment>
<protein>
    <recommendedName>
        <fullName evidence="8 10">Man(5)GlcNAc(2)-PP-dolichol translocation protein RFT1</fullName>
    </recommendedName>
</protein>
<feature type="transmembrane region" description="Helical" evidence="10">
    <location>
        <begin position="102"/>
        <end position="124"/>
    </location>
</feature>
<keyword evidence="4 10" id="KW-0812">Transmembrane</keyword>
<evidence type="ECO:0000256" key="5">
    <source>
        <dbReference type="ARBA" id="ARBA00022824"/>
    </source>
</evidence>
<keyword evidence="10" id="KW-0813">Transport</keyword>